<evidence type="ECO:0000313" key="3">
    <source>
        <dbReference type="EMBL" id="MBS5359179.1"/>
    </source>
</evidence>
<keyword evidence="2" id="KW-1133">Transmembrane helix</keyword>
<proteinExistence type="predicted"/>
<dbReference type="Proteomes" id="UP000709219">
    <property type="component" value="Unassembled WGS sequence"/>
</dbReference>
<dbReference type="PANTHER" id="PTHR42852">
    <property type="entry name" value="THIOL:DISULFIDE INTERCHANGE PROTEIN DSBE"/>
    <property type="match status" value="1"/>
</dbReference>
<feature type="transmembrane region" description="Helical" evidence="2">
    <location>
        <begin position="6"/>
        <end position="26"/>
    </location>
</feature>
<dbReference type="GO" id="GO:0016491">
    <property type="term" value="F:oxidoreductase activity"/>
    <property type="evidence" value="ECO:0007669"/>
    <property type="project" value="InterPro"/>
</dbReference>
<dbReference type="InterPro" id="IPR050553">
    <property type="entry name" value="Thioredoxin_ResA/DsbE_sf"/>
</dbReference>
<keyword evidence="2" id="KW-0812">Transmembrane</keyword>
<dbReference type="InterPro" id="IPR013766">
    <property type="entry name" value="Thioredoxin_domain"/>
</dbReference>
<evidence type="ECO:0000256" key="2">
    <source>
        <dbReference type="SAM" id="Phobius"/>
    </source>
</evidence>
<comment type="caution">
    <text evidence="3">The sequence shown here is derived from an EMBL/GenBank/DDBJ whole genome shotgun (WGS) entry which is preliminary data.</text>
</comment>
<dbReference type="Gene3D" id="3.40.30.10">
    <property type="entry name" value="Glutaredoxin"/>
    <property type="match status" value="1"/>
</dbReference>
<name>A0A4Q2FBJ8_STRPA</name>
<dbReference type="SUPFAM" id="SSF52833">
    <property type="entry name" value="Thioredoxin-like"/>
    <property type="match status" value="1"/>
</dbReference>
<gene>
    <name evidence="3" type="ORF">KHX87_08790</name>
</gene>
<keyword evidence="2" id="KW-0472">Membrane</keyword>
<accession>A0A4Q2FBJ8</accession>
<protein>
    <submittedName>
        <fullName evidence="3">TlpA family protein disulfide reductase</fullName>
    </submittedName>
</protein>
<dbReference type="InterPro" id="IPR000866">
    <property type="entry name" value="AhpC/TSA"/>
</dbReference>
<dbReference type="PANTHER" id="PTHR42852:SF17">
    <property type="entry name" value="THIOREDOXIN-LIKE PROTEIN HI_1115"/>
    <property type="match status" value="1"/>
</dbReference>
<dbReference type="PROSITE" id="PS51352">
    <property type="entry name" value="THIOREDOXIN_2"/>
    <property type="match status" value="1"/>
</dbReference>
<dbReference type="InterPro" id="IPR036249">
    <property type="entry name" value="Thioredoxin-like_sf"/>
</dbReference>
<dbReference type="Pfam" id="PF00578">
    <property type="entry name" value="AhpC-TSA"/>
    <property type="match status" value="1"/>
</dbReference>
<evidence type="ECO:0000256" key="1">
    <source>
        <dbReference type="ARBA" id="ARBA00023157"/>
    </source>
</evidence>
<organism evidence="3 4">
    <name type="scientific">Streptococcus parasanguinis</name>
    <dbReference type="NCBI Taxonomy" id="1318"/>
    <lineage>
        <taxon>Bacteria</taxon>
        <taxon>Bacillati</taxon>
        <taxon>Bacillota</taxon>
        <taxon>Bacilli</taxon>
        <taxon>Lactobacillales</taxon>
        <taxon>Streptococcaceae</taxon>
        <taxon>Streptococcus</taxon>
    </lineage>
</organism>
<sequence>MKRDRWWLPFLAVGVIVVSGIGLLYYNSPVRNKSSGPLDSATTTASSRENTALELVGQQLPEFKMTDQKDQELKSSNQYEKPMLVVEWASWCPHCQQQLPIVQQMYEKYGKKINFVMLNMMEKGKETKESADQYIKDKGFTFPYYYDRDQSAADALQVQTIPSIYFVDKDQEVTRVAVDHLDQEEFEEALETLLNN</sequence>
<keyword evidence="1" id="KW-1015">Disulfide bond</keyword>
<dbReference type="RefSeq" id="WP_049522917.1">
    <property type="nucleotide sequence ID" value="NZ_JVIX01000053.1"/>
</dbReference>
<evidence type="ECO:0000313" key="4">
    <source>
        <dbReference type="Proteomes" id="UP000709219"/>
    </source>
</evidence>
<dbReference type="CDD" id="cd02966">
    <property type="entry name" value="TlpA_like_family"/>
    <property type="match status" value="1"/>
</dbReference>
<reference evidence="3" key="1">
    <citation type="submission" date="2021-02" db="EMBL/GenBank/DDBJ databases">
        <title>Infant gut strain persistence is associated with maternal origin, phylogeny, and functional potential including surface adhesion and iron acquisition.</title>
        <authorList>
            <person name="Lou Y.C."/>
        </authorList>
    </citation>
    <scope>NUCLEOTIDE SEQUENCE</scope>
    <source>
        <strain evidence="3">L3_098_011G1_dasL3_098_011G1_concoct_7</strain>
    </source>
</reference>
<dbReference type="EMBL" id="JAGZFP010000023">
    <property type="protein sequence ID" value="MBS5359179.1"/>
    <property type="molecule type" value="Genomic_DNA"/>
</dbReference>
<dbReference type="GO" id="GO:0016209">
    <property type="term" value="F:antioxidant activity"/>
    <property type="evidence" value="ECO:0007669"/>
    <property type="project" value="InterPro"/>
</dbReference>
<dbReference type="AlphaFoldDB" id="A0A4Q2FBJ8"/>